<dbReference type="EMBL" id="FOFU01000012">
    <property type="protein sequence ID" value="SEQ83956.1"/>
    <property type="molecule type" value="Genomic_DNA"/>
</dbReference>
<dbReference type="GO" id="GO:0000156">
    <property type="term" value="F:phosphorelay response regulator activity"/>
    <property type="evidence" value="ECO:0007669"/>
    <property type="project" value="InterPro"/>
</dbReference>
<keyword evidence="3" id="KW-1185">Reference proteome</keyword>
<evidence type="ECO:0000313" key="3">
    <source>
        <dbReference type="Proteomes" id="UP000182360"/>
    </source>
</evidence>
<evidence type="ECO:0000313" key="2">
    <source>
        <dbReference type="EMBL" id="SEQ83956.1"/>
    </source>
</evidence>
<dbReference type="Gene3D" id="2.40.50.1020">
    <property type="entry name" value="LytTr DNA-binding domain"/>
    <property type="match status" value="1"/>
</dbReference>
<protein>
    <submittedName>
        <fullName evidence="2">Transcriptional regulator, LytTR family</fullName>
    </submittedName>
</protein>
<dbReference type="Proteomes" id="UP000182360">
    <property type="component" value="Unassembled WGS sequence"/>
</dbReference>
<feature type="domain" description="HTH LytTR-type" evidence="1">
    <location>
        <begin position="41"/>
        <end position="145"/>
    </location>
</feature>
<dbReference type="GO" id="GO:0003677">
    <property type="term" value="F:DNA binding"/>
    <property type="evidence" value="ECO:0007669"/>
    <property type="project" value="InterPro"/>
</dbReference>
<gene>
    <name evidence="2" type="ORF">SAMN04487977_11214</name>
</gene>
<dbReference type="InterPro" id="IPR007492">
    <property type="entry name" value="LytTR_DNA-bd_dom"/>
</dbReference>
<dbReference type="InterPro" id="IPR046947">
    <property type="entry name" value="LytR-like"/>
</dbReference>
<dbReference type="eggNOG" id="COG3279">
    <property type="taxonomic scope" value="Bacteria"/>
</dbReference>
<dbReference type="AlphaFoldDB" id="A0A1H9JAV7"/>
<name>A0A1H9JAV7_9SPIR</name>
<reference evidence="2 3" key="1">
    <citation type="submission" date="2016-10" db="EMBL/GenBank/DDBJ databases">
        <authorList>
            <person name="de Groot N.N."/>
        </authorList>
    </citation>
    <scope>NUCLEOTIDE SEQUENCE [LARGE SCALE GENOMIC DNA]</scope>
    <source>
        <strain evidence="2 3">B25</strain>
    </source>
</reference>
<sequence length="145" mass="16543">MKVTILEKQAGEEDELIVKCDYLDESLTKLINQFKGSKGKMNFYKDSKIVFVEPEDVLYFESVDDSVFAYTTDCVYETKSKLYQLEAELPASIFFRANKAVIVNLDKIDSLAPIFGGRFEAILQNGYKVVISRNYLNTLKELLGL</sequence>
<organism evidence="2 3">
    <name type="scientific">Treponema bryantii</name>
    <dbReference type="NCBI Taxonomy" id="163"/>
    <lineage>
        <taxon>Bacteria</taxon>
        <taxon>Pseudomonadati</taxon>
        <taxon>Spirochaetota</taxon>
        <taxon>Spirochaetia</taxon>
        <taxon>Spirochaetales</taxon>
        <taxon>Treponemataceae</taxon>
        <taxon>Treponema</taxon>
    </lineage>
</organism>
<proteinExistence type="predicted"/>
<dbReference type="RefSeq" id="WP_074645369.1">
    <property type="nucleotide sequence ID" value="NZ_AP025286.1"/>
</dbReference>
<dbReference type="PANTHER" id="PTHR37299:SF4">
    <property type="entry name" value="TRANSCRIPTIONAL REGULATOR"/>
    <property type="match status" value="1"/>
</dbReference>
<evidence type="ECO:0000259" key="1">
    <source>
        <dbReference type="PROSITE" id="PS50930"/>
    </source>
</evidence>
<dbReference type="Pfam" id="PF04397">
    <property type="entry name" value="LytTR"/>
    <property type="match status" value="1"/>
</dbReference>
<dbReference type="STRING" id="163.SAMN04487775_101415"/>
<accession>A0A1H9JAV7</accession>
<dbReference type="PANTHER" id="PTHR37299">
    <property type="entry name" value="TRANSCRIPTIONAL REGULATOR-RELATED"/>
    <property type="match status" value="1"/>
</dbReference>
<dbReference type="PROSITE" id="PS50930">
    <property type="entry name" value="HTH_LYTTR"/>
    <property type="match status" value="1"/>
</dbReference>
<dbReference type="SMART" id="SM00850">
    <property type="entry name" value="LytTR"/>
    <property type="match status" value="1"/>
</dbReference>